<sequence>MNNWPVLGALLCCLILIGCNNKKITEMIVPNVIKSSVFKDNNVETLRIFATPGKDGLALKGVGSWREHDAQSSLKLNEHPYPLVSSPLHRGDALEVIFSVPENLFISLEGQNASS</sequence>
<reference evidence="2" key="2">
    <citation type="journal article" date="2020" name="Environ. Microbiol.">
        <title>The extreme plant-growth-promoting properties of Pantoea phytobeneficialis MSR2 revealed by functional and genomic analysis.</title>
        <authorList>
            <person name="Nascimento F.X."/>
            <person name="Hernandez A.G."/>
            <person name="Glick B.R."/>
            <person name="Rossi M.J."/>
        </authorList>
    </citation>
    <scope>NUCLEOTIDE SEQUENCE</scope>
    <source>
        <strain evidence="2">MSR2</strain>
    </source>
</reference>
<evidence type="ECO:0000313" key="2">
    <source>
        <dbReference type="EMBL" id="QGR05867.1"/>
    </source>
</evidence>
<dbReference type="KEGG" id="ppho:CTZ24_05360"/>
<dbReference type="RefSeq" id="WP_208725001.1">
    <property type="nucleotide sequence ID" value="NZ_CP024636.1"/>
</dbReference>
<reference evidence="1" key="3">
    <citation type="submission" date="2023-07" db="EMBL/GenBank/DDBJ databases">
        <title>The extreme plant-growth-promoting properties of Pantoea phytobeneficialis PF55 revealed by functional and genomic analysis.</title>
        <authorList>
            <person name="Nascimento F.X."/>
            <person name="Marcio R.J."/>
        </authorList>
    </citation>
    <scope>NUCLEOTIDE SEQUENCE</scope>
    <source>
        <strain evidence="1">PF55</strain>
    </source>
</reference>
<evidence type="ECO:0000313" key="1">
    <source>
        <dbReference type="EMBL" id="MDO6408101.1"/>
    </source>
</evidence>
<evidence type="ECO:0000313" key="4">
    <source>
        <dbReference type="Proteomes" id="UP001171299"/>
    </source>
</evidence>
<dbReference type="Proteomes" id="UP000424872">
    <property type="component" value="Chromosome"/>
</dbReference>
<dbReference type="EMBL" id="JAUOOM010000016">
    <property type="protein sequence ID" value="MDO6408101.1"/>
    <property type="molecule type" value="Genomic_DNA"/>
</dbReference>
<reference evidence="3" key="1">
    <citation type="submission" date="2017-11" db="EMBL/GenBank/DDBJ databases">
        <title>Genome sequence of Pantoea sp. MSR2.</title>
        <authorList>
            <person name="Nascimento F.X."/>
        </authorList>
    </citation>
    <scope>NUCLEOTIDE SEQUENCE [LARGE SCALE GENOMIC DNA]</scope>
    <source>
        <strain evidence="3">MSR2</strain>
    </source>
</reference>
<proteinExistence type="predicted"/>
<organism evidence="2 3">
    <name type="scientific">Pantoea phytobeneficialis</name>
    <dbReference type="NCBI Taxonomy" id="2052056"/>
    <lineage>
        <taxon>Bacteria</taxon>
        <taxon>Pseudomonadati</taxon>
        <taxon>Pseudomonadota</taxon>
        <taxon>Gammaproteobacteria</taxon>
        <taxon>Enterobacterales</taxon>
        <taxon>Erwiniaceae</taxon>
        <taxon>Pantoea</taxon>
    </lineage>
</organism>
<accession>A0AAP9H3K8</accession>
<dbReference type="EMBL" id="CP024636">
    <property type="protein sequence ID" value="QGR05867.1"/>
    <property type="molecule type" value="Genomic_DNA"/>
</dbReference>
<evidence type="ECO:0000313" key="3">
    <source>
        <dbReference type="Proteomes" id="UP000424872"/>
    </source>
</evidence>
<name>A0AAP9H3K8_9GAMM</name>
<keyword evidence="4" id="KW-1185">Reference proteome</keyword>
<dbReference type="AlphaFoldDB" id="A0AAP9H3K8"/>
<protein>
    <submittedName>
        <fullName evidence="2">Uncharacterized protein</fullName>
    </submittedName>
</protein>
<dbReference type="Proteomes" id="UP001171299">
    <property type="component" value="Unassembled WGS sequence"/>
</dbReference>
<gene>
    <name evidence="2" type="ORF">CTZ24_05360</name>
    <name evidence="1" type="ORF">Q3404_16105</name>
</gene>